<dbReference type="Proteomes" id="UP000002640">
    <property type="component" value="Unassembled WGS sequence"/>
</dbReference>
<organism evidence="1 2">
    <name type="scientific">Phytophthora sojae (strain P6497)</name>
    <name type="common">Soybean stem and root rot agent</name>
    <name type="synonym">Phytophthora megasperma f. sp. glycines</name>
    <dbReference type="NCBI Taxonomy" id="1094619"/>
    <lineage>
        <taxon>Eukaryota</taxon>
        <taxon>Sar</taxon>
        <taxon>Stramenopiles</taxon>
        <taxon>Oomycota</taxon>
        <taxon>Peronosporomycetes</taxon>
        <taxon>Peronosporales</taxon>
        <taxon>Peronosporaceae</taxon>
        <taxon>Phytophthora</taxon>
    </lineage>
</organism>
<protein>
    <submittedName>
        <fullName evidence="1">Uncharacterized protein</fullName>
    </submittedName>
</protein>
<gene>
    <name evidence="1" type="ORF">PHYSODRAFT_307209</name>
</gene>
<dbReference type="KEGG" id="psoj:PHYSODRAFT_307209"/>
<evidence type="ECO:0000313" key="1">
    <source>
        <dbReference type="EMBL" id="EGZ06185.1"/>
    </source>
</evidence>
<reference evidence="1 2" key="1">
    <citation type="journal article" date="2006" name="Science">
        <title>Phytophthora genome sequences uncover evolutionary origins and mechanisms of pathogenesis.</title>
        <authorList>
            <person name="Tyler B.M."/>
            <person name="Tripathy S."/>
            <person name="Zhang X."/>
            <person name="Dehal P."/>
            <person name="Jiang R.H."/>
            <person name="Aerts A."/>
            <person name="Arredondo F.D."/>
            <person name="Baxter L."/>
            <person name="Bensasson D."/>
            <person name="Beynon J.L."/>
            <person name="Chapman J."/>
            <person name="Damasceno C.M."/>
            <person name="Dorrance A.E."/>
            <person name="Dou D."/>
            <person name="Dickerman A.W."/>
            <person name="Dubchak I.L."/>
            <person name="Garbelotto M."/>
            <person name="Gijzen M."/>
            <person name="Gordon S.G."/>
            <person name="Govers F."/>
            <person name="Grunwald N.J."/>
            <person name="Huang W."/>
            <person name="Ivors K.L."/>
            <person name="Jones R.W."/>
            <person name="Kamoun S."/>
            <person name="Krampis K."/>
            <person name="Lamour K.H."/>
            <person name="Lee M.K."/>
            <person name="McDonald W.H."/>
            <person name="Medina M."/>
            <person name="Meijer H.J."/>
            <person name="Nordberg E.K."/>
            <person name="Maclean D.J."/>
            <person name="Ospina-Giraldo M.D."/>
            <person name="Morris P.F."/>
            <person name="Phuntumart V."/>
            <person name="Putnam N.H."/>
            <person name="Rash S."/>
            <person name="Rose J.K."/>
            <person name="Sakihama Y."/>
            <person name="Salamov A.A."/>
            <person name="Savidor A."/>
            <person name="Scheuring C.F."/>
            <person name="Smith B.M."/>
            <person name="Sobral B.W."/>
            <person name="Terry A."/>
            <person name="Torto-Alalibo T.A."/>
            <person name="Win J."/>
            <person name="Xu Z."/>
            <person name="Zhang H."/>
            <person name="Grigoriev I.V."/>
            <person name="Rokhsar D.S."/>
            <person name="Boore J.L."/>
        </authorList>
    </citation>
    <scope>NUCLEOTIDE SEQUENCE [LARGE SCALE GENOMIC DNA]</scope>
    <source>
        <strain evidence="1 2">P6497</strain>
    </source>
</reference>
<dbReference type="InParanoid" id="G5ADD2"/>
<dbReference type="GeneID" id="20642847"/>
<accession>G5ADD2</accession>
<evidence type="ECO:0000313" key="2">
    <source>
        <dbReference type="Proteomes" id="UP000002640"/>
    </source>
</evidence>
<dbReference type="AlphaFoldDB" id="G5ADD2"/>
<dbReference type="EMBL" id="JH159164">
    <property type="protein sequence ID" value="EGZ06185.1"/>
    <property type="molecule type" value="Genomic_DNA"/>
</dbReference>
<dbReference type="RefSeq" id="XP_009538082.1">
    <property type="nucleotide sequence ID" value="XM_009539787.1"/>
</dbReference>
<keyword evidence="2" id="KW-1185">Reference proteome</keyword>
<name>G5ADD2_PHYSP</name>
<sequence length="211" mass="23978">MGIWLQSLGSGKQWYKGNMEKTDCVTPANAIPVISTLTPTDYVECLRDALECQSGEVDRTITSMEGDCVRLELTMNIRFLSRIWAINFEFDLEPFAPDRMDSLVSKVRYQQDELSRMKQHETKLQCELAELRAQVAAPCILLQASHRDTMARLQWEPVGSDSFVLNGRHGDIRIREPGVYTIGVCVSGISKVTGKISLWKNGRNIHQRCWL</sequence>
<proteinExistence type="predicted"/>